<evidence type="ECO:0000313" key="3">
    <source>
        <dbReference type="Proteomes" id="UP000029833"/>
    </source>
</evidence>
<evidence type="ECO:0000313" key="2">
    <source>
        <dbReference type="EMBL" id="KGM03518.1"/>
    </source>
</evidence>
<dbReference type="STRING" id="1408250.Q760_02545"/>
<organism evidence="2 3">
    <name type="scientific">Cellulomonas cellasea DSM 20118</name>
    <dbReference type="NCBI Taxonomy" id="1408250"/>
    <lineage>
        <taxon>Bacteria</taxon>
        <taxon>Bacillati</taxon>
        <taxon>Actinomycetota</taxon>
        <taxon>Actinomycetes</taxon>
        <taxon>Micrococcales</taxon>
        <taxon>Cellulomonadaceae</taxon>
        <taxon>Cellulomonas</taxon>
    </lineage>
</organism>
<dbReference type="EMBL" id="AXNT01000012">
    <property type="protein sequence ID" value="KGM03518.1"/>
    <property type="molecule type" value="Genomic_DNA"/>
</dbReference>
<feature type="domain" description="DUF4097" evidence="1">
    <location>
        <begin position="16"/>
        <end position="216"/>
    </location>
</feature>
<dbReference type="Pfam" id="PF13349">
    <property type="entry name" value="DUF4097"/>
    <property type="match status" value="1"/>
</dbReference>
<comment type="caution">
    <text evidence="2">The sequence shown here is derived from an EMBL/GenBank/DDBJ whole genome shotgun (WGS) entry which is preliminary data.</text>
</comment>
<dbReference type="RefSeq" id="WP_034625354.1">
    <property type="nucleotide sequence ID" value="NZ_AXNT01000012.1"/>
</dbReference>
<proteinExistence type="predicted"/>
<name>A0A0A0BBL1_9CELL</name>
<sequence>MHTFATPTTITLTLDVPAGRAQVIAADRADTKVQVRPADASKRRDVAAAEQTTVELRDGALRVLTPVENQLLGPSGSVEVTVQLPAGSHVEVKHAGELRGVGRLGDVTVTGSYGAVTIDEAAKAHVTAAAGDISLGRLTGPAEISTTKGDIRIREAVRGTLVLTTQAGDVSVGAAPGVTTSLDAGTSYGRVRNALASTGGSPALQIRATTSAGDITAHSL</sequence>
<protein>
    <recommendedName>
        <fullName evidence="1">DUF4097 domain-containing protein</fullName>
    </recommendedName>
</protein>
<accession>A0A0A0BBL1</accession>
<gene>
    <name evidence="2" type="ORF">Q760_02545</name>
</gene>
<dbReference type="Gene3D" id="2.160.20.120">
    <property type="match status" value="1"/>
</dbReference>
<dbReference type="AlphaFoldDB" id="A0A0A0BBL1"/>
<evidence type="ECO:0000259" key="1">
    <source>
        <dbReference type="Pfam" id="PF13349"/>
    </source>
</evidence>
<dbReference type="OrthoDB" id="3252095at2"/>
<reference evidence="2 3" key="1">
    <citation type="submission" date="2013-10" db="EMBL/GenBank/DDBJ databases">
        <authorList>
            <person name="Wang G."/>
            <person name="Zhuang W."/>
        </authorList>
    </citation>
    <scope>NUCLEOTIDE SEQUENCE [LARGE SCALE GENOMIC DNA]</scope>
    <source>
        <strain evidence="2 3">DSM 20118</strain>
    </source>
</reference>
<dbReference type="InterPro" id="IPR025164">
    <property type="entry name" value="Toastrack_DUF4097"/>
</dbReference>
<dbReference type="Proteomes" id="UP000029833">
    <property type="component" value="Unassembled WGS sequence"/>
</dbReference>
<keyword evidence="3" id="KW-1185">Reference proteome</keyword>